<evidence type="ECO:0000256" key="9">
    <source>
        <dbReference type="ARBA" id="ARBA00023125"/>
    </source>
</evidence>
<dbReference type="Pfam" id="PF18541">
    <property type="entry name" value="RuvC_III"/>
    <property type="match status" value="1"/>
</dbReference>
<keyword evidence="5 12" id="KW-0378">Hydrolase</keyword>
<keyword evidence="8 12" id="KW-0051">Antiviral defense</keyword>
<dbReference type="HAMAP" id="MF_01480">
    <property type="entry name" value="Cas9"/>
    <property type="match status" value="1"/>
</dbReference>
<dbReference type="Pfam" id="PF13395">
    <property type="entry name" value="HNH_4"/>
    <property type="match status" value="1"/>
</dbReference>
<name>A0A1H6JUT9_9ACTN</name>
<gene>
    <name evidence="12" type="primary">cas9</name>
    <name evidence="14" type="ORF">SAMN05216447_1112</name>
</gene>
<evidence type="ECO:0000256" key="5">
    <source>
        <dbReference type="ARBA" id="ARBA00022801"/>
    </source>
</evidence>
<dbReference type="EC" id="3.1.-.-" evidence="12"/>
<feature type="domain" description="HNH Cas9-type" evidence="13">
    <location>
        <begin position="520"/>
        <end position="682"/>
    </location>
</feature>
<proteinExistence type="inferred from homology"/>
<evidence type="ECO:0000256" key="12">
    <source>
        <dbReference type="HAMAP-Rule" id="MF_01480"/>
    </source>
</evidence>
<keyword evidence="3" id="KW-0479">Metal-binding</keyword>
<keyword evidence="9 12" id="KW-0238">DNA-binding</keyword>
<dbReference type="Proteomes" id="UP000199135">
    <property type="component" value="Unassembled WGS sequence"/>
</dbReference>
<evidence type="ECO:0000256" key="1">
    <source>
        <dbReference type="ARBA" id="ARBA00001946"/>
    </source>
</evidence>
<evidence type="ECO:0000256" key="8">
    <source>
        <dbReference type="ARBA" id="ARBA00023118"/>
    </source>
</evidence>
<evidence type="ECO:0000313" key="15">
    <source>
        <dbReference type="Proteomes" id="UP000199135"/>
    </source>
</evidence>
<protein>
    <recommendedName>
        <fullName evidence="12">CRISPR-associated endonuclease Cas9</fullName>
        <ecNumber evidence="12">3.1.-.-</ecNumber>
    </recommendedName>
</protein>
<feature type="active site" description="Proton acceptor for HNH nuclease domain" evidence="12">
    <location>
        <position position="597"/>
    </location>
</feature>
<dbReference type="InterPro" id="IPR028629">
    <property type="entry name" value="Cas9"/>
</dbReference>
<dbReference type="PROSITE" id="PS51749">
    <property type="entry name" value="HNH_CAS9"/>
    <property type="match status" value="1"/>
</dbReference>
<accession>A0A1H6JUT9</accession>
<dbReference type="EMBL" id="FNWT01000011">
    <property type="protein sequence ID" value="SEH66406.1"/>
    <property type="molecule type" value="Genomic_DNA"/>
</dbReference>
<feature type="active site" description="For RuvC-like nuclease domain" evidence="12">
    <location>
        <position position="11"/>
    </location>
</feature>
<evidence type="ECO:0000313" key="14">
    <source>
        <dbReference type="EMBL" id="SEH66406.1"/>
    </source>
</evidence>
<sequence length="1000" mass="113249">MAEPYLVLGLDPGIASCGFALLDLSNHQILEMGSHLFDVPQEDKTKVSLATGRRMARSARRNNARTKNRQKHCMQLLKEAGMVPEDATKQWFQSAKGDRPLLELRFAGLERLLTNREFAQILYSLSARRGYIPHGEGRISKLSDVDASGAADEESGKVLKAIGQNNKLMASGEYRTVGEMFHAQGKSRNKGGSYELCVLNSQIIDEVHVLFDTQRKHRNPVATEELEQRYIDNLTWEKKSLDHDAKVYSLVGKCSYFPTEMRAARADLTSELCNAYERLGHLRMVNADGQESSLSPEQIDIYLSILFSTEQLKGAKAKVTYARIRKDLNLSAHIFFKGIDSDDEKKREVYVPKVWHNMRNHLSTELMQKLWDNRGLADSVTEALTYASSEESLLFQLDGLDLTDDQKDEILGLPFSGKLYKGYGSRSLKALEMLVDSFEDPSVVTLKDAEEASGLLGMRLSKDGQRSTLLPSYSSYDKECRNPVVLRAMGRMRHIVNAIIRIYGVPDEIHIELGRDLKRSKREKDLIAKRNRANEKNNSRWAEQAADILKIDPEEVRPKVLRKMALWEEQDGFDAYTGAKIELEKMILDDKYCEIDHVLPYSRTCDDSRSNKVLVLAKSNQDKRERTPYEWMTQDAGKGAPRWEEYQARVVNNHHISPRKRRYLLNNNLGEDQQKEFLARNLNDDRYMSRAVKAYLEDTLLYPEDGRKQHVVAVAGGATGNLRHVWGLNFGSFGTKDRSDNRHHAVDACVIAACSQGTVQRVAKASSLGRNTLKQVRKERFAETQPWLTFADEVKARREFVIPTRMVSHGVTGRAFEDTNYRFDGLTDEKKKLSLLYGNKKFTKKGNVVIGKDGNAHLVDGMAFLRLWLDPTGRKGKGKWYADPVYYADIPAIQNGTYQPRAAKAHVARTAWESIPESALASKPVVVFRGDVITVGDVAARFCRFDINGLSLTMKSLSTEDECKSFPPMSRWDNKHRPVVLQEDCLGHCYDGLTPSSLEN</sequence>
<keyword evidence="7 12" id="KW-0694">RNA-binding</keyword>
<comment type="similarity">
    <text evidence="12">Belongs to the CRISPR-associated Cas9 family.</text>
</comment>
<evidence type="ECO:0000256" key="2">
    <source>
        <dbReference type="ARBA" id="ARBA00022722"/>
    </source>
</evidence>
<evidence type="ECO:0000256" key="4">
    <source>
        <dbReference type="ARBA" id="ARBA00022759"/>
    </source>
</evidence>
<comment type="caution">
    <text evidence="12">Lacks conserved residue(s) required for the propagation of feature annotation.</text>
</comment>
<dbReference type="NCBIfam" id="TIGR01865">
    <property type="entry name" value="cas_Csn1"/>
    <property type="match status" value="1"/>
</dbReference>
<dbReference type="Gene3D" id="3.30.420.10">
    <property type="entry name" value="Ribonuclease H-like superfamily/Ribonuclease H"/>
    <property type="match status" value="3"/>
</dbReference>
<evidence type="ECO:0000259" key="13">
    <source>
        <dbReference type="PROSITE" id="PS51749"/>
    </source>
</evidence>
<keyword evidence="15" id="KW-1185">Reference proteome</keyword>
<dbReference type="RefSeq" id="WP_078687804.1">
    <property type="nucleotide sequence ID" value="NZ_FNWT01000011.1"/>
</dbReference>
<evidence type="ECO:0000256" key="3">
    <source>
        <dbReference type="ARBA" id="ARBA00022723"/>
    </source>
</evidence>
<keyword evidence="4 12" id="KW-0255">Endonuclease</keyword>
<comment type="caution">
    <text evidence="14">The sequence shown here is derived from an EMBL/GenBank/DDBJ whole genome shotgun (WGS) entry which is preliminary data.</text>
</comment>
<evidence type="ECO:0000256" key="7">
    <source>
        <dbReference type="ARBA" id="ARBA00022884"/>
    </source>
</evidence>
<evidence type="ECO:0000256" key="6">
    <source>
        <dbReference type="ARBA" id="ARBA00022842"/>
    </source>
</evidence>
<comment type="domain">
    <text evidence="12">Has 2 endonuclease domains. The discontinuous RuvC-like domain cleaves the target DNA noncomplementary to crRNA while the HNH nuclease domain cleaves the target DNA complementary to crRNA.</text>
</comment>
<dbReference type="InterPro" id="IPR041383">
    <property type="entry name" value="RuvC_III"/>
</dbReference>
<evidence type="ECO:0000256" key="10">
    <source>
        <dbReference type="ARBA" id="ARBA00023211"/>
    </source>
</evidence>
<dbReference type="GO" id="GO:0004519">
    <property type="term" value="F:endonuclease activity"/>
    <property type="evidence" value="ECO:0007669"/>
    <property type="project" value="UniProtKB-KW"/>
</dbReference>
<comment type="subunit">
    <text evidence="11 12">Monomer. Binds crRNA and tracrRNA.</text>
</comment>
<dbReference type="InterPro" id="IPR033114">
    <property type="entry name" value="HNH_CAS9"/>
</dbReference>
<dbReference type="InterPro" id="IPR036397">
    <property type="entry name" value="RNaseH_sf"/>
</dbReference>
<evidence type="ECO:0000256" key="11">
    <source>
        <dbReference type="ARBA" id="ARBA00046380"/>
    </source>
</evidence>
<dbReference type="InterPro" id="IPR003615">
    <property type="entry name" value="HNH_nuc"/>
</dbReference>
<comment type="cofactor">
    <cofactor evidence="1">
        <name>Mg(2+)</name>
        <dbReference type="ChEBI" id="CHEBI:18420"/>
    </cofactor>
</comment>
<keyword evidence="10" id="KW-0464">Manganese</keyword>
<keyword evidence="2 12" id="KW-0540">Nuclease</keyword>
<comment type="function">
    <text evidence="12">CRISPR (clustered regularly interspaced short palindromic repeat) is an adaptive immune system that provides protection against mobile genetic elements (viruses, transposable elements and conjugative plasmids). CRISPR clusters contain spacers, sequences complementary to antecedent mobile elements, and target invading nucleic acids. CRISPR clusters are transcribed and processed into CRISPR RNA (crRNA). In type II CRISPR systems correct processing of pre-crRNA requires a trans-encoded small RNA (tracrRNA), endogenous ribonuclease 3 (rnc) and this protein. The tracrRNA serves as a guide for ribonuclease 3-aided processing of pre-crRNA. Subsequently Cas9/crRNA/tracrRNA endonucleolytically cleaves linear or circular dsDNA target complementary to the spacer; Cas9 is inactive in the absence of the 2 guide RNAs (gRNA). Cas9 recognizes the protospacer adjacent motif (PAM) in the CRISPR repeat sequences to help distinguish self versus nonself, as targets within the bacterial CRISPR locus do not have PAMs. PAM recognition is also required for catalytic activity.</text>
</comment>
<organism evidence="14 15">
    <name type="scientific">Parafannyhessea umbonata</name>
    <dbReference type="NCBI Taxonomy" id="604330"/>
    <lineage>
        <taxon>Bacteria</taxon>
        <taxon>Bacillati</taxon>
        <taxon>Actinomycetota</taxon>
        <taxon>Coriobacteriia</taxon>
        <taxon>Coriobacteriales</taxon>
        <taxon>Atopobiaceae</taxon>
        <taxon>Parafannyhessea</taxon>
    </lineage>
</organism>
<keyword evidence="6" id="KW-0460">Magnesium</keyword>
<reference evidence="14 15" key="1">
    <citation type="submission" date="2016-10" db="EMBL/GenBank/DDBJ databases">
        <authorList>
            <person name="Varghese N."/>
            <person name="Submissions S."/>
        </authorList>
    </citation>
    <scope>NUCLEOTIDE SEQUENCE [LARGE SCALE GENOMIC DNA]</scope>
    <source>
        <strain evidence="14 15">WCP15</strain>
    </source>
</reference>